<dbReference type="Proteomes" id="UP001556367">
    <property type="component" value="Unassembled WGS sequence"/>
</dbReference>
<feature type="region of interest" description="Disordered" evidence="1">
    <location>
        <begin position="83"/>
        <end position="104"/>
    </location>
</feature>
<feature type="region of interest" description="Disordered" evidence="1">
    <location>
        <begin position="1"/>
        <end position="37"/>
    </location>
</feature>
<reference evidence="3" key="1">
    <citation type="submission" date="2024-06" db="EMBL/GenBank/DDBJ databases">
        <title>Multi-omics analyses provide insights into the biosynthesis of the anticancer antibiotic pleurotin in Hohenbuehelia grisea.</title>
        <authorList>
            <person name="Weaver J.A."/>
            <person name="Alberti F."/>
        </authorList>
    </citation>
    <scope>NUCLEOTIDE SEQUENCE [LARGE SCALE GENOMIC DNA]</scope>
    <source>
        <strain evidence="3">T-177</strain>
    </source>
</reference>
<evidence type="ECO:0000313" key="2">
    <source>
        <dbReference type="EMBL" id="KAL0949589.1"/>
    </source>
</evidence>
<protein>
    <submittedName>
        <fullName evidence="2">Uncharacterized protein</fullName>
    </submittedName>
</protein>
<comment type="caution">
    <text evidence="2">The sequence shown here is derived from an EMBL/GenBank/DDBJ whole genome shotgun (WGS) entry which is preliminary data.</text>
</comment>
<accession>A0ABR3J1W5</accession>
<keyword evidence="3" id="KW-1185">Reference proteome</keyword>
<gene>
    <name evidence="2" type="ORF">HGRIS_009637</name>
</gene>
<proteinExistence type="predicted"/>
<evidence type="ECO:0000256" key="1">
    <source>
        <dbReference type="SAM" id="MobiDB-lite"/>
    </source>
</evidence>
<name>A0ABR3J1W5_9AGAR</name>
<sequence length="104" mass="10994">MQNYEGAISSPQVTRSPYTAGPSRVANKGSRKPVLTGASSNGAFERLAIHIEEEETRPAALLRSFDLEIASPSDYHFSVTAAGQTQVPNPDESCSASSPSSLVL</sequence>
<feature type="compositionally biased region" description="Polar residues" evidence="1">
    <location>
        <begin position="1"/>
        <end position="17"/>
    </location>
</feature>
<feature type="compositionally biased region" description="Low complexity" evidence="1">
    <location>
        <begin position="93"/>
        <end position="104"/>
    </location>
</feature>
<dbReference type="EMBL" id="JASNQZ010000012">
    <property type="protein sequence ID" value="KAL0949589.1"/>
    <property type="molecule type" value="Genomic_DNA"/>
</dbReference>
<organism evidence="2 3">
    <name type="scientific">Hohenbuehelia grisea</name>
    <dbReference type="NCBI Taxonomy" id="104357"/>
    <lineage>
        <taxon>Eukaryota</taxon>
        <taxon>Fungi</taxon>
        <taxon>Dikarya</taxon>
        <taxon>Basidiomycota</taxon>
        <taxon>Agaricomycotina</taxon>
        <taxon>Agaricomycetes</taxon>
        <taxon>Agaricomycetidae</taxon>
        <taxon>Agaricales</taxon>
        <taxon>Pleurotineae</taxon>
        <taxon>Pleurotaceae</taxon>
        <taxon>Hohenbuehelia</taxon>
    </lineage>
</organism>
<evidence type="ECO:0000313" key="3">
    <source>
        <dbReference type="Proteomes" id="UP001556367"/>
    </source>
</evidence>